<protein>
    <recommendedName>
        <fullName evidence="4">Fibronectin type-III domain-containing protein</fullName>
    </recommendedName>
</protein>
<dbReference type="AlphaFoldDB" id="D2Q226"/>
<evidence type="ECO:0000313" key="3">
    <source>
        <dbReference type="Proteomes" id="UP000007967"/>
    </source>
</evidence>
<reference evidence="3" key="1">
    <citation type="submission" date="2009-09" db="EMBL/GenBank/DDBJ databases">
        <title>The complete genome of Kribbella flavida DSM 17836.</title>
        <authorList>
            <consortium name="US DOE Joint Genome Institute (JGI-PGF)"/>
            <person name="Lucas S."/>
            <person name="Copeland A."/>
            <person name="Lapidus A."/>
            <person name="Glavina del Rio T."/>
            <person name="Dalin E."/>
            <person name="Tice H."/>
            <person name="Bruce D."/>
            <person name="Goodwin L."/>
            <person name="Pitluck S."/>
            <person name="Kyrpides N."/>
            <person name="Mavromatis K."/>
            <person name="Ivanova N."/>
            <person name="Saunders E."/>
            <person name="Brettin T."/>
            <person name="Detter J.C."/>
            <person name="Han C."/>
            <person name="Larimer F."/>
            <person name="Land M."/>
            <person name="Hauser L."/>
            <person name="Markowitz V."/>
            <person name="Cheng J.-F."/>
            <person name="Hugenholtz P."/>
            <person name="Woyke T."/>
            <person name="Wu D."/>
            <person name="Pukall R."/>
            <person name="Klenk H.-P."/>
            <person name="Eisen J.A."/>
        </authorList>
    </citation>
    <scope>NUCLEOTIDE SEQUENCE [LARGE SCALE GENOMIC DNA]</scope>
    <source>
        <strain evidence="3">DSM 17836 / JCM 10339 / NBRC 14399</strain>
    </source>
</reference>
<proteinExistence type="predicted"/>
<name>D2Q226_KRIFD</name>
<dbReference type="OrthoDB" id="3812161at2"/>
<evidence type="ECO:0000313" key="2">
    <source>
        <dbReference type="EMBL" id="ADB33972.1"/>
    </source>
</evidence>
<dbReference type="HOGENOM" id="CLU_632798_0_0_11"/>
<dbReference type="RefSeq" id="WP_012922526.1">
    <property type="nucleotide sequence ID" value="NC_013729.1"/>
</dbReference>
<evidence type="ECO:0008006" key="4">
    <source>
        <dbReference type="Google" id="ProtNLM"/>
    </source>
</evidence>
<reference evidence="2 3" key="2">
    <citation type="journal article" date="2010" name="Stand. Genomic Sci.">
        <title>Complete genome sequence of Kribbella flavida type strain (IFO 14399).</title>
        <authorList>
            <person name="Pukall R."/>
            <person name="Lapidus A."/>
            <person name="Glavina Del Rio T."/>
            <person name="Copeland A."/>
            <person name="Tice H."/>
            <person name="Cheng J.-F."/>
            <person name="Lucas S."/>
            <person name="Chen F."/>
            <person name="Nolan M."/>
            <person name="LaButti K."/>
            <person name="Pati A."/>
            <person name="Ivanova N."/>
            <person name="Mavrommatis K."/>
            <person name="Mikhailova N."/>
            <person name="Pitluck S."/>
            <person name="Bruce D."/>
            <person name="Goodwin L."/>
            <person name="Land M."/>
            <person name="Hauser L."/>
            <person name="Chang Y.-J."/>
            <person name="Jeffries C.D."/>
            <person name="Chen A."/>
            <person name="Palaniappan K."/>
            <person name="Chain P."/>
            <person name="Rohde M."/>
            <person name="Goeker M."/>
            <person name="Bristow J."/>
            <person name="Eisen J.A."/>
            <person name="Markowitz V."/>
            <person name="Hugenholtz P."/>
            <person name="Kyrpides N.C."/>
            <person name="Klenk H.-P."/>
            <person name="Brettin T."/>
        </authorList>
    </citation>
    <scope>NUCLEOTIDE SEQUENCE [LARGE SCALE GENOMIC DNA]</scope>
    <source>
        <strain evidence="3">DSM 17836 / JCM 10339 / NBRC 14399</strain>
    </source>
</reference>
<evidence type="ECO:0000256" key="1">
    <source>
        <dbReference type="SAM" id="SignalP"/>
    </source>
</evidence>
<keyword evidence="1" id="KW-0732">Signal</keyword>
<dbReference type="EMBL" id="CP001736">
    <property type="protein sequence ID" value="ADB33972.1"/>
    <property type="molecule type" value="Genomic_DNA"/>
</dbReference>
<keyword evidence="3" id="KW-1185">Reference proteome</keyword>
<dbReference type="KEGG" id="kfl:Kfla_4956"/>
<gene>
    <name evidence="2" type="ordered locus">Kfla_4956</name>
</gene>
<sequence>MLKGTAARVGGALVAVGALLTATGTAAAGPPVSTGTQRTAALSGVQVEWVDVEHTNIRITWSESSPVANTLTVLSSAAGGAPAEFGTTPADAPNEYVIDSASLGTTADPAVKRWIVVAAPDGTSARSVDFDTFGYVPSSIALSHTTDGQVRWTVPGDTTTDGTPGDPLDVAKEYRYLVQRSVDPDPAAANIECDVVDYPETTTPTGVLPNIGRPYSLRVNVDNEWGARPGRSAEVTTTPSVTLTGPASTAYGTSTTLTGQVSRRSLYISGSPPACDEANGPAAGQSVVLQQRTSSTAAWTVVGTVKTDSTGKYTAVITNPGYREYRVVQANTASGPLAVYGATSATKVVRSTTRVMSAKFISPVITYGTTPQAYLWVEPAGSQQAALQFKNASGVWQGVTTKTLSAGRGTATFPWNRRGSAQFRWWVPASGGADAVYSPVFTLTVN</sequence>
<feature type="chain" id="PRO_5003033399" description="Fibronectin type-III domain-containing protein" evidence="1">
    <location>
        <begin position="29"/>
        <end position="446"/>
    </location>
</feature>
<organism evidence="2 3">
    <name type="scientific">Kribbella flavida (strain DSM 17836 / JCM 10339 / NBRC 14399)</name>
    <dbReference type="NCBI Taxonomy" id="479435"/>
    <lineage>
        <taxon>Bacteria</taxon>
        <taxon>Bacillati</taxon>
        <taxon>Actinomycetota</taxon>
        <taxon>Actinomycetes</taxon>
        <taxon>Propionibacteriales</taxon>
        <taxon>Kribbellaceae</taxon>
        <taxon>Kribbella</taxon>
    </lineage>
</organism>
<accession>D2Q226</accession>
<dbReference type="STRING" id="479435.Kfla_4956"/>
<dbReference type="Proteomes" id="UP000007967">
    <property type="component" value="Chromosome"/>
</dbReference>
<feature type="signal peptide" evidence="1">
    <location>
        <begin position="1"/>
        <end position="28"/>
    </location>
</feature>